<keyword evidence="5" id="KW-0029">Amino-acid transport</keyword>
<feature type="transmembrane region" description="Helical" evidence="8">
    <location>
        <begin position="47"/>
        <end position="66"/>
    </location>
</feature>
<evidence type="ECO:0000256" key="3">
    <source>
        <dbReference type="ARBA" id="ARBA00022475"/>
    </source>
</evidence>
<dbReference type="InterPro" id="IPR004841">
    <property type="entry name" value="AA-permease/SLC12A_dom"/>
</dbReference>
<dbReference type="GO" id="GO:0005886">
    <property type="term" value="C:plasma membrane"/>
    <property type="evidence" value="ECO:0007669"/>
    <property type="project" value="UniProtKB-SubCell"/>
</dbReference>
<comment type="caution">
    <text evidence="10">The sequence shown here is derived from an EMBL/GenBank/DDBJ whole genome shotgun (WGS) entry which is preliminary data.</text>
</comment>
<evidence type="ECO:0000256" key="6">
    <source>
        <dbReference type="ARBA" id="ARBA00022989"/>
    </source>
</evidence>
<dbReference type="AlphaFoldDB" id="A0A9X0U739"/>
<evidence type="ECO:0000259" key="9">
    <source>
        <dbReference type="Pfam" id="PF00324"/>
    </source>
</evidence>
<proteinExistence type="predicted"/>
<keyword evidence="6 8" id="KW-1133">Transmembrane helix</keyword>
<dbReference type="FunFam" id="1.20.1740.10:FF:000001">
    <property type="entry name" value="Amino acid permease"/>
    <property type="match status" value="1"/>
</dbReference>
<feature type="transmembrane region" description="Helical" evidence="8">
    <location>
        <begin position="362"/>
        <end position="386"/>
    </location>
</feature>
<dbReference type="RefSeq" id="WP_260698585.1">
    <property type="nucleotide sequence ID" value="NZ_JACHEB010000017.1"/>
</dbReference>
<feature type="transmembrane region" description="Helical" evidence="8">
    <location>
        <begin position="239"/>
        <end position="262"/>
    </location>
</feature>
<dbReference type="GO" id="GO:0055085">
    <property type="term" value="P:transmembrane transport"/>
    <property type="evidence" value="ECO:0007669"/>
    <property type="project" value="InterPro"/>
</dbReference>
<dbReference type="PROSITE" id="PS00218">
    <property type="entry name" value="AMINO_ACID_PERMEASE_1"/>
    <property type="match status" value="1"/>
</dbReference>
<keyword evidence="11" id="KW-1185">Reference proteome</keyword>
<evidence type="ECO:0000256" key="5">
    <source>
        <dbReference type="ARBA" id="ARBA00022970"/>
    </source>
</evidence>
<feature type="transmembrane region" description="Helical" evidence="8">
    <location>
        <begin position="334"/>
        <end position="356"/>
    </location>
</feature>
<keyword evidence="2" id="KW-0813">Transport</keyword>
<dbReference type="EMBL" id="JACHEB010000017">
    <property type="protein sequence ID" value="MBB5331735.1"/>
    <property type="molecule type" value="Genomic_DNA"/>
</dbReference>
<evidence type="ECO:0000256" key="1">
    <source>
        <dbReference type="ARBA" id="ARBA00004651"/>
    </source>
</evidence>
<gene>
    <name evidence="10" type="ORF">HDF14_005384</name>
</gene>
<feature type="transmembrane region" description="Helical" evidence="8">
    <location>
        <begin position="161"/>
        <end position="182"/>
    </location>
</feature>
<dbReference type="PIRSF" id="PIRSF006060">
    <property type="entry name" value="AA_transporter"/>
    <property type="match status" value="1"/>
</dbReference>
<evidence type="ECO:0000256" key="7">
    <source>
        <dbReference type="ARBA" id="ARBA00023136"/>
    </source>
</evidence>
<evidence type="ECO:0000313" key="11">
    <source>
        <dbReference type="Proteomes" id="UP000535182"/>
    </source>
</evidence>
<sequence length="458" mass="49878">MIRTEPSTKSTSRSLKNRHLQLMALGGAIGAGFFLGAGSAIRQAGPALLIAYLLAGVMVYFVMRALGELTLAHPSPGSFAAYTTRFVAPLAGFITGWSYWLAFLLVGIAEITGIGLLVHNWYPGIPQWVPTMCATLALYLVNMCTVKSFGESEYWLSMIKVVTLVAVLVCGIAILVFNFGAIDTSAHVANLWQYGGILPKGFSGLLATLPLVIFSFGGTEVIGLAAAETDQPEHALPRAINGIFFRILLFYVGTLTIVMMLYPWNSIDPKESPFVLLLKQTGFSYAAGTVVLVAISAFFSSTNTILFGSSRLLYALASFGDAPAQLKKLNKRHVPYLSVTLSGAVLLLGVLLNYFIPDRIFGYLLSAAAWIALWMWTSIMLSHFGYWRTSSKDSRAQIKFRLPGAPFTNWIVILAIGVIALLIAINGTSRITFYIIASWLVILVAAYYARNSQQPLRD</sequence>
<comment type="subcellular location">
    <subcellularLocation>
        <location evidence="1">Cell membrane</location>
        <topology evidence="1">Multi-pass membrane protein</topology>
    </subcellularLocation>
</comment>
<feature type="transmembrane region" description="Helical" evidence="8">
    <location>
        <begin position="202"/>
        <end position="227"/>
    </location>
</feature>
<protein>
    <submittedName>
        <fullName evidence="10">AAT family amino acid transporter/D-serine/D-alanine/glycine transporter</fullName>
    </submittedName>
</protein>
<reference evidence="10 11" key="1">
    <citation type="submission" date="2020-08" db="EMBL/GenBank/DDBJ databases">
        <title>Genomic Encyclopedia of Type Strains, Phase IV (KMG-V): Genome sequencing to study the core and pangenomes of soil and plant-associated prokaryotes.</title>
        <authorList>
            <person name="Whitman W."/>
        </authorList>
    </citation>
    <scope>NUCLEOTIDE SEQUENCE [LARGE SCALE GENOMIC DNA]</scope>
    <source>
        <strain evidence="10 11">X5P2</strain>
    </source>
</reference>
<dbReference type="Gene3D" id="1.20.1740.10">
    <property type="entry name" value="Amino acid/polyamine transporter I"/>
    <property type="match status" value="1"/>
</dbReference>
<dbReference type="PANTHER" id="PTHR43495">
    <property type="entry name" value="GABA PERMEASE"/>
    <property type="match status" value="1"/>
</dbReference>
<feature type="transmembrane region" description="Helical" evidence="8">
    <location>
        <begin position="20"/>
        <end position="41"/>
    </location>
</feature>
<dbReference type="PANTHER" id="PTHR43495:SF2">
    <property type="entry name" value="D-SERINE_D-ALANINE_GLYCINE TRANSPORTER"/>
    <property type="match status" value="1"/>
</dbReference>
<dbReference type="Proteomes" id="UP000535182">
    <property type="component" value="Unassembled WGS sequence"/>
</dbReference>
<evidence type="ECO:0000256" key="2">
    <source>
        <dbReference type="ARBA" id="ARBA00022448"/>
    </source>
</evidence>
<evidence type="ECO:0000256" key="8">
    <source>
        <dbReference type="SAM" id="Phobius"/>
    </source>
</evidence>
<dbReference type="Pfam" id="PF00324">
    <property type="entry name" value="AA_permease"/>
    <property type="match status" value="1"/>
</dbReference>
<accession>A0A9X0U739</accession>
<feature type="transmembrane region" description="Helical" evidence="8">
    <location>
        <begin position="128"/>
        <end position="149"/>
    </location>
</feature>
<name>A0A9X0U739_9BACT</name>
<dbReference type="InterPro" id="IPR004840">
    <property type="entry name" value="Amino_acid_permease_CS"/>
</dbReference>
<keyword evidence="3" id="KW-1003">Cell membrane</keyword>
<keyword evidence="4 8" id="KW-0812">Transmembrane</keyword>
<evidence type="ECO:0000313" key="10">
    <source>
        <dbReference type="EMBL" id="MBB5331735.1"/>
    </source>
</evidence>
<feature type="domain" description="Amino acid permease/ SLC12A" evidence="9">
    <location>
        <begin position="19"/>
        <end position="453"/>
    </location>
</feature>
<feature type="transmembrane region" description="Helical" evidence="8">
    <location>
        <begin position="86"/>
        <end position="108"/>
    </location>
</feature>
<feature type="transmembrane region" description="Helical" evidence="8">
    <location>
        <begin position="282"/>
        <end position="306"/>
    </location>
</feature>
<keyword evidence="7 8" id="KW-0472">Membrane</keyword>
<feature type="transmembrane region" description="Helical" evidence="8">
    <location>
        <begin position="431"/>
        <end position="449"/>
    </location>
</feature>
<feature type="transmembrane region" description="Helical" evidence="8">
    <location>
        <begin position="407"/>
        <end position="425"/>
    </location>
</feature>
<evidence type="ECO:0000256" key="4">
    <source>
        <dbReference type="ARBA" id="ARBA00022692"/>
    </source>
</evidence>
<dbReference type="GO" id="GO:0006865">
    <property type="term" value="P:amino acid transport"/>
    <property type="evidence" value="ECO:0007669"/>
    <property type="project" value="UniProtKB-KW"/>
</dbReference>
<organism evidence="10 11">
    <name type="scientific">Tunturiibacter gelidiferens</name>
    <dbReference type="NCBI Taxonomy" id="3069689"/>
    <lineage>
        <taxon>Bacteria</taxon>
        <taxon>Pseudomonadati</taxon>
        <taxon>Acidobacteriota</taxon>
        <taxon>Terriglobia</taxon>
        <taxon>Terriglobales</taxon>
        <taxon>Acidobacteriaceae</taxon>
        <taxon>Tunturiibacter</taxon>
    </lineage>
</organism>